<reference evidence="2" key="1">
    <citation type="journal article" date="2021" name="Nat. Commun.">
        <title>Genetic determinants of endophytism in the Arabidopsis root mycobiome.</title>
        <authorList>
            <person name="Mesny F."/>
            <person name="Miyauchi S."/>
            <person name="Thiergart T."/>
            <person name="Pickel B."/>
            <person name="Atanasova L."/>
            <person name="Karlsson M."/>
            <person name="Huettel B."/>
            <person name="Barry K.W."/>
            <person name="Haridas S."/>
            <person name="Chen C."/>
            <person name="Bauer D."/>
            <person name="Andreopoulos W."/>
            <person name="Pangilinan J."/>
            <person name="LaButti K."/>
            <person name="Riley R."/>
            <person name="Lipzen A."/>
            <person name="Clum A."/>
            <person name="Drula E."/>
            <person name="Henrissat B."/>
            <person name="Kohler A."/>
            <person name="Grigoriev I.V."/>
            <person name="Martin F.M."/>
            <person name="Hacquard S."/>
        </authorList>
    </citation>
    <scope>NUCLEOTIDE SEQUENCE</scope>
    <source>
        <strain evidence="2">MPI-SDFR-AT-0117</strain>
    </source>
</reference>
<dbReference type="AlphaFoldDB" id="A0A9P8VM81"/>
<comment type="caution">
    <text evidence="2">The sequence shown here is derived from an EMBL/GenBank/DDBJ whole genome shotgun (WGS) entry which is preliminary data.</text>
</comment>
<feature type="chain" id="PRO_5040189547" description="Secreted protein" evidence="1">
    <location>
        <begin position="21"/>
        <end position="159"/>
    </location>
</feature>
<evidence type="ECO:0008006" key="4">
    <source>
        <dbReference type="Google" id="ProtNLM"/>
    </source>
</evidence>
<name>A0A9P8VM81_9PEZI</name>
<accession>A0A9P8VM81</accession>
<dbReference type="EMBL" id="JAGSXJ010000002">
    <property type="protein sequence ID" value="KAH6695706.1"/>
    <property type="molecule type" value="Genomic_DNA"/>
</dbReference>
<evidence type="ECO:0000256" key="1">
    <source>
        <dbReference type="SAM" id="SignalP"/>
    </source>
</evidence>
<organism evidence="2 3">
    <name type="scientific">Plectosphaerella plurivora</name>
    <dbReference type="NCBI Taxonomy" id="936078"/>
    <lineage>
        <taxon>Eukaryota</taxon>
        <taxon>Fungi</taxon>
        <taxon>Dikarya</taxon>
        <taxon>Ascomycota</taxon>
        <taxon>Pezizomycotina</taxon>
        <taxon>Sordariomycetes</taxon>
        <taxon>Hypocreomycetidae</taxon>
        <taxon>Glomerellales</taxon>
        <taxon>Plectosphaerellaceae</taxon>
        <taxon>Plectosphaerella</taxon>
    </lineage>
</organism>
<sequence length="159" mass="17137">MSRAKGQGALLLPLLVGVGAGPGEHTTLSGSRSCRRTQATTAHVVDNSRASFFTNDNRPDFLELPRLPPPPLLSLVVAAAARAAGARGCSVWSRVQREMTFISYPISAHRIFPSRSGRVCPGEVRHRRTGLAPSASVPPPKTFCVATQGRQKSLERRKK</sequence>
<protein>
    <recommendedName>
        <fullName evidence="4">Secreted protein</fullName>
    </recommendedName>
</protein>
<gene>
    <name evidence="2" type="ORF">F5X68DRAFT_31514</name>
</gene>
<proteinExistence type="predicted"/>
<dbReference type="Proteomes" id="UP000770015">
    <property type="component" value="Unassembled WGS sequence"/>
</dbReference>
<keyword evidence="3" id="KW-1185">Reference proteome</keyword>
<evidence type="ECO:0000313" key="3">
    <source>
        <dbReference type="Proteomes" id="UP000770015"/>
    </source>
</evidence>
<evidence type="ECO:0000313" key="2">
    <source>
        <dbReference type="EMBL" id="KAH6695706.1"/>
    </source>
</evidence>
<feature type="signal peptide" evidence="1">
    <location>
        <begin position="1"/>
        <end position="20"/>
    </location>
</feature>
<keyword evidence="1" id="KW-0732">Signal</keyword>